<evidence type="ECO:0000313" key="1">
    <source>
        <dbReference type="EMBL" id="KAJ8009667.1"/>
    </source>
</evidence>
<dbReference type="EMBL" id="CM055734">
    <property type="protein sequence ID" value="KAJ8009667.1"/>
    <property type="molecule type" value="Genomic_DNA"/>
</dbReference>
<keyword evidence="2" id="KW-1185">Reference proteome</keyword>
<reference evidence="1" key="1">
    <citation type="submission" date="2021-05" db="EMBL/GenBank/DDBJ databases">
        <authorList>
            <person name="Pan Q."/>
            <person name="Jouanno E."/>
            <person name="Zahm M."/>
            <person name="Klopp C."/>
            <person name="Cabau C."/>
            <person name="Louis A."/>
            <person name="Berthelot C."/>
            <person name="Parey E."/>
            <person name="Roest Crollius H."/>
            <person name="Montfort J."/>
            <person name="Robinson-Rechavi M."/>
            <person name="Bouchez O."/>
            <person name="Lampietro C."/>
            <person name="Lopez Roques C."/>
            <person name="Donnadieu C."/>
            <person name="Postlethwait J."/>
            <person name="Bobe J."/>
            <person name="Dillon D."/>
            <person name="Chandos A."/>
            <person name="von Hippel F."/>
            <person name="Guiguen Y."/>
        </authorList>
    </citation>
    <scope>NUCLEOTIDE SEQUENCE</scope>
    <source>
        <strain evidence="1">YG-Jan2019</strain>
    </source>
</reference>
<gene>
    <name evidence="1" type="ORF">DPEC_G00093560</name>
</gene>
<protein>
    <submittedName>
        <fullName evidence="1">Uncharacterized protein</fullName>
    </submittedName>
</protein>
<accession>A0ACC2H1G4</accession>
<organism evidence="1 2">
    <name type="scientific">Dallia pectoralis</name>
    <name type="common">Alaska blackfish</name>
    <dbReference type="NCBI Taxonomy" id="75939"/>
    <lineage>
        <taxon>Eukaryota</taxon>
        <taxon>Metazoa</taxon>
        <taxon>Chordata</taxon>
        <taxon>Craniata</taxon>
        <taxon>Vertebrata</taxon>
        <taxon>Euteleostomi</taxon>
        <taxon>Actinopterygii</taxon>
        <taxon>Neopterygii</taxon>
        <taxon>Teleostei</taxon>
        <taxon>Protacanthopterygii</taxon>
        <taxon>Esociformes</taxon>
        <taxon>Umbridae</taxon>
        <taxon>Dallia</taxon>
    </lineage>
</organism>
<sequence>MSTSANVKAKEKKVRPPRLRLASGSAVVASEDAPGDQHASSMEDLNNMWDTILKTINTRFDLLDEKFTSVQSSHNSLATRMDEIDGTVSDNEARLQSTETAISKLQKENAFLRAKTNELRNNVKFVGIPEGEEKGNPTEFISALIPKLLGERLISQSRSLLTTLIALYSPSQSKEPPVPLPDPARSLPGSTTIRRKRR</sequence>
<comment type="caution">
    <text evidence="1">The sequence shown here is derived from an EMBL/GenBank/DDBJ whole genome shotgun (WGS) entry which is preliminary data.</text>
</comment>
<name>A0ACC2H1G4_DALPE</name>
<proteinExistence type="predicted"/>
<evidence type="ECO:0000313" key="2">
    <source>
        <dbReference type="Proteomes" id="UP001157502"/>
    </source>
</evidence>
<dbReference type="Proteomes" id="UP001157502">
    <property type="component" value="Chromosome 7"/>
</dbReference>